<reference evidence="2 3" key="1">
    <citation type="submission" date="2017-03" db="EMBL/GenBank/DDBJ databases">
        <title>Genomes of endolithic fungi from Antarctica.</title>
        <authorList>
            <person name="Coleine C."/>
            <person name="Masonjones S."/>
            <person name="Stajich J.E."/>
        </authorList>
    </citation>
    <scope>NUCLEOTIDE SEQUENCE [LARGE SCALE GENOMIC DNA]</scope>
    <source>
        <strain evidence="2 3">CCFEE 5311</strain>
    </source>
</reference>
<comment type="caution">
    <text evidence="2">The sequence shown here is derived from an EMBL/GenBank/DDBJ whole genome shotgun (WGS) entry which is preliminary data.</text>
</comment>
<protein>
    <submittedName>
        <fullName evidence="2">Uncharacterized protein</fullName>
    </submittedName>
</protein>
<evidence type="ECO:0000313" key="3">
    <source>
        <dbReference type="Proteomes" id="UP000310066"/>
    </source>
</evidence>
<evidence type="ECO:0000313" key="2">
    <source>
        <dbReference type="EMBL" id="TKA43935.1"/>
    </source>
</evidence>
<feature type="compositionally biased region" description="Basic and acidic residues" evidence="1">
    <location>
        <begin position="139"/>
        <end position="171"/>
    </location>
</feature>
<dbReference type="AlphaFoldDB" id="A0A4U0V7V9"/>
<accession>A0A4U0V7V9</accession>
<sequence>MASSLPDKDINSDFDNLRPDVVDLSIESTNTERPSRTASQTWLPTENMDKARMDVQNQSNKITDSPVNSDRRPGHDGLHPAMVMPMRKLYKTINEQLLAPTDDTRDLIWTDLKALIQAVNPHHPALKGEMPVAAANEQTARDEQPEDAEQPKVAEEAPELAKEAANSDRRGHMSSAAELRGL</sequence>
<organism evidence="2 3">
    <name type="scientific">Friedmanniomyces endolithicus</name>
    <dbReference type="NCBI Taxonomy" id="329885"/>
    <lineage>
        <taxon>Eukaryota</taxon>
        <taxon>Fungi</taxon>
        <taxon>Dikarya</taxon>
        <taxon>Ascomycota</taxon>
        <taxon>Pezizomycotina</taxon>
        <taxon>Dothideomycetes</taxon>
        <taxon>Dothideomycetidae</taxon>
        <taxon>Mycosphaerellales</taxon>
        <taxon>Teratosphaeriaceae</taxon>
        <taxon>Friedmanniomyces</taxon>
    </lineage>
</organism>
<dbReference type="EMBL" id="NAJP01000017">
    <property type="protein sequence ID" value="TKA43935.1"/>
    <property type="molecule type" value="Genomic_DNA"/>
</dbReference>
<evidence type="ECO:0000256" key="1">
    <source>
        <dbReference type="SAM" id="MobiDB-lite"/>
    </source>
</evidence>
<dbReference type="OrthoDB" id="3863903at2759"/>
<feature type="region of interest" description="Disordered" evidence="1">
    <location>
        <begin position="135"/>
        <end position="182"/>
    </location>
</feature>
<name>A0A4U0V7V9_9PEZI</name>
<proteinExistence type="predicted"/>
<dbReference type="Proteomes" id="UP000310066">
    <property type="component" value="Unassembled WGS sequence"/>
</dbReference>
<gene>
    <name evidence="2" type="ORF">B0A54_05696</name>
</gene>